<dbReference type="RefSeq" id="WP_100340012.1">
    <property type="nucleotide sequence ID" value="NZ_PGFJ01000001.1"/>
</dbReference>
<dbReference type="PANTHER" id="PTHR45947">
    <property type="entry name" value="SULFOQUINOVOSYL TRANSFERASE SQD2"/>
    <property type="match status" value="1"/>
</dbReference>
<feature type="domain" description="Glycosyl transferase family 1" evidence="1">
    <location>
        <begin position="177"/>
        <end position="344"/>
    </location>
</feature>
<comment type="caution">
    <text evidence="3">The sequence shown here is derived from an EMBL/GenBank/DDBJ whole genome shotgun (WGS) entry which is preliminary data.</text>
</comment>
<evidence type="ECO:0000259" key="1">
    <source>
        <dbReference type="Pfam" id="PF00534"/>
    </source>
</evidence>
<dbReference type="InterPro" id="IPR028098">
    <property type="entry name" value="Glyco_trans_4-like_N"/>
</dbReference>
<feature type="domain" description="Glycosyltransferase subfamily 4-like N-terminal" evidence="2">
    <location>
        <begin position="75"/>
        <end position="176"/>
    </location>
</feature>
<dbReference type="Gene3D" id="3.40.50.2000">
    <property type="entry name" value="Glycogen Phosphorylase B"/>
    <property type="match status" value="2"/>
</dbReference>
<keyword evidence="4" id="KW-1185">Reference proteome</keyword>
<evidence type="ECO:0000313" key="3">
    <source>
        <dbReference type="EMBL" id="PJJ83770.1"/>
    </source>
</evidence>
<dbReference type="Proteomes" id="UP000242687">
    <property type="component" value="Unassembled WGS sequence"/>
</dbReference>
<gene>
    <name evidence="3" type="ORF">CLV57_0763</name>
</gene>
<accession>A0A2H9VSH5</accession>
<dbReference type="EMBL" id="PGFJ01000001">
    <property type="protein sequence ID" value="PJJ83770.1"/>
    <property type="molecule type" value="Genomic_DNA"/>
</dbReference>
<dbReference type="InterPro" id="IPR001296">
    <property type="entry name" value="Glyco_trans_1"/>
</dbReference>
<organism evidence="3 4">
    <name type="scientific">Mucilaginibacter auburnensis</name>
    <dbReference type="NCBI Taxonomy" id="1457233"/>
    <lineage>
        <taxon>Bacteria</taxon>
        <taxon>Pseudomonadati</taxon>
        <taxon>Bacteroidota</taxon>
        <taxon>Sphingobacteriia</taxon>
        <taxon>Sphingobacteriales</taxon>
        <taxon>Sphingobacteriaceae</taxon>
        <taxon>Mucilaginibacter</taxon>
    </lineage>
</organism>
<evidence type="ECO:0000313" key="4">
    <source>
        <dbReference type="Proteomes" id="UP000242687"/>
    </source>
</evidence>
<protein>
    <submittedName>
        <fullName evidence="3">Glycosyltransferase involved in cell wall biosynthesis</fullName>
    </submittedName>
</protein>
<dbReference type="GO" id="GO:0016757">
    <property type="term" value="F:glycosyltransferase activity"/>
    <property type="evidence" value="ECO:0007669"/>
    <property type="project" value="InterPro"/>
</dbReference>
<dbReference type="AlphaFoldDB" id="A0A2H9VSH5"/>
<dbReference type="OrthoDB" id="9792322at2"/>
<keyword evidence="3" id="KW-0808">Transferase</keyword>
<dbReference type="InterPro" id="IPR050194">
    <property type="entry name" value="Glycosyltransferase_grp1"/>
</dbReference>
<evidence type="ECO:0000259" key="2">
    <source>
        <dbReference type="Pfam" id="PF13439"/>
    </source>
</evidence>
<sequence length="375" mass="41478">MEELNLCIIKPNKSAFSETFIQEHINRLPGNKKVLYGGAFPVYDHQDRFLISSVLGMISFLIQKRLFNKLNIGVRTRALSKYLIRTKIDVVLAEYGIVGAMVTEACRMANVPLVVHFHGADAHHKGTIEKYITLYGKMFNYANTIVAVSNEMVDALKRMGAPADKILLNPYGVNTALFKQVDVASSKPNFLSVGRFVEKKSPSSVVRAFHQLIQKQPNARLWMVGDGALLQPTKQLVEQLNLADKVEFTGVLKTNEVQQLMQQMRCFVQHSVTAADGDMEGTPNTILEAGACGLAIVSTQHAGIKEAVINGETGYLVPEHDVEGMANYMIKIAEDVDLAADLGAKEAAHIRQNYDVRDRIKTLTAALESAIKHKK</sequence>
<proteinExistence type="predicted"/>
<dbReference type="Pfam" id="PF00534">
    <property type="entry name" value="Glycos_transf_1"/>
    <property type="match status" value="1"/>
</dbReference>
<dbReference type="PANTHER" id="PTHR45947:SF15">
    <property type="entry name" value="TEICHURONIC ACID BIOSYNTHESIS GLYCOSYLTRANSFERASE TUAC-RELATED"/>
    <property type="match status" value="1"/>
</dbReference>
<dbReference type="Pfam" id="PF13439">
    <property type="entry name" value="Glyco_transf_4"/>
    <property type="match status" value="1"/>
</dbReference>
<dbReference type="SUPFAM" id="SSF53756">
    <property type="entry name" value="UDP-Glycosyltransferase/glycogen phosphorylase"/>
    <property type="match status" value="1"/>
</dbReference>
<reference evidence="3 4" key="1">
    <citation type="submission" date="2017-11" db="EMBL/GenBank/DDBJ databases">
        <title>Genomic Encyclopedia of Archaeal and Bacterial Type Strains, Phase II (KMG-II): From Individual Species to Whole Genera.</title>
        <authorList>
            <person name="Goeker M."/>
        </authorList>
    </citation>
    <scope>NUCLEOTIDE SEQUENCE [LARGE SCALE GENOMIC DNA]</scope>
    <source>
        <strain evidence="3 4">DSM 28175</strain>
    </source>
</reference>
<name>A0A2H9VSH5_9SPHI</name>